<dbReference type="SUPFAM" id="SSF54197">
    <property type="entry name" value="HIT-like"/>
    <property type="match status" value="1"/>
</dbReference>
<dbReference type="HOGENOM" id="CLU_056776_4_2_1"/>
<dbReference type="RefSeq" id="XP_003781695.1">
    <property type="nucleotide sequence ID" value="XM_003781647.3"/>
</dbReference>
<dbReference type="PANTHER" id="PTHR12486:SF5">
    <property type="entry name" value="ADENOSINE 5'-MONOPHOSPHORAMIDASE HINT3"/>
    <property type="match status" value="1"/>
</dbReference>
<dbReference type="STRING" id="30611.ENSOGAP00000022060"/>
<keyword evidence="7" id="KW-0539">Nucleus</keyword>
<feature type="domain" description="HIT" evidence="14">
    <location>
        <begin position="47"/>
        <end position="156"/>
    </location>
</feature>
<dbReference type="GeneTree" id="ENSGT00510000047616"/>
<evidence type="ECO:0000313" key="16">
    <source>
        <dbReference type="Proteomes" id="UP000005225"/>
    </source>
</evidence>
<evidence type="ECO:0000256" key="5">
    <source>
        <dbReference type="ARBA" id="ARBA00022801"/>
    </source>
</evidence>
<comment type="catalytic activity">
    <reaction evidence="8">
        <text>adenosine 5'-phosphoramidate + H2O = NH4(+) + AMP</text>
        <dbReference type="Rhea" id="RHEA:67916"/>
        <dbReference type="ChEBI" id="CHEBI:15377"/>
        <dbReference type="ChEBI" id="CHEBI:28938"/>
        <dbReference type="ChEBI" id="CHEBI:57890"/>
        <dbReference type="ChEBI" id="CHEBI:456215"/>
    </reaction>
</comment>
<evidence type="ECO:0000256" key="2">
    <source>
        <dbReference type="ARBA" id="ARBA00004496"/>
    </source>
</evidence>
<keyword evidence="6" id="KW-0007">Acetylation</keyword>
<reference evidence="15" key="3">
    <citation type="submission" date="2025-09" db="UniProtKB">
        <authorList>
            <consortium name="Ensembl"/>
        </authorList>
    </citation>
    <scope>IDENTIFICATION</scope>
</reference>
<dbReference type="Ensembl" id="ENSOGAT00000027745.1">
    <property type="protein sequence ID" value="ENSOGAP00000022060.1"/>
    <property type="gene ID" value="ENSOGAG00000033384.1"/>
</dbReference>
<dbReference type="OMA" id="EKKCIFC"/>
<dbReference type="AlphaFoldDB" id="H0Y117"/>
<evidence type="ECO:0000313" key="15">
    <source>
        <dbReference type="Ensembl" id="ENSOGAP00000022060.1"/>
    </source>
</evidence>
<comment type="similarity">
    <text evidence="9">Belongs to the HINT family.</text>
</comment>
<keyword evidence="5" id="KW-0378">Hydrolase</keyword>
<dbReference type="GO" id="GO:0005634">
    <property type="term" value="C:nucleus"/>
    <property type="evidence" value="ECO:0007669"/>
    <property type="project" value="UniProtKB-SubCell"/>
</dbReference>
<dbReference type="Gene3D" id="3.30.428.10">
    <property type="entry name" value="HIT-like"/>
    <property type="match status" value="1"/>
</dbReference>
<sequence>MAQERVNCNFDLTPDCEAAATAKPTVPAVETPKYAAESPEDYDSKCVFCRIARRQEPGTELLYCENEDLVCFKDIKPAVPNHYLVVPKKHMGNCKELKKDQIELVEDMVTVGKTILERNNFTDLTNVRMGFHIPPFCSISHLHLHVLAPVSQLGFFSSLVYRVNSYWFITAEHLIEKLRR</sequence>
<evidence type="ECO:0000256" key="13">
    <source>
        <dbReference type="PROSITE-ProRule" id="PRU00464"/>
    </source>
</evidence>
<evidence type="ECO:0000256" key="12">
    <source>
        <dbReference type="ARBA" id="ARBA00046489"/>
    </source>
</evidence>
<dbReference type="PROSITE" id="PS51084">
    <property type="entry name" value="HIT_2"/>
    <property type="match status" value="1"/>
</dbReference>
<evidence type="ECO:0000256" key="4">
    <source>
        <dbReference type="ARBA" id="ARBA00022741"/>
    </source>
</evidence>
<comment type="subcellular location">
    <subcellularLocation>
        <location evidence="2">Cytoplasm</location>
    </subcellularLocation>
    <subcellularLocation>
        <location evidence="1">Nucleus</location>
    </subcellularLocation>
</comment>
<dbReference type="PANTHER" id="PTHR12486">
    <property type="entry name" value="APRATAXIN-RELATED"/>
    <property type="match status" value="1"/>
</dbReference>
<dbReference type="Pfam" id="PF11969">
    <property type="entry name" value="DcpS_C"/>
    <property type="match status" value="1"/>
</dbReference>
<evidence type="ECO:0000256" key="7">
    <source>
        <dbReference type="ARBA" id="ARBA00023242"/>
    </source>
</evidence>
<dbReference type="eggNOG" id="KOG4359">
    <property type="taxonomic scope" value="Eukaryota"/>
</dbReference>
<dbReference type="CTD" id="135114"/>
<evidence type="ECO:0000256" key="6">
    <source>
        <dbReference type="ARBA" id="ARBA00022990"/>
    </source>
</evidence>
<dbReference type="GO" id="GO:0043530">
    <property type="term" value="F:adenosine 5'-monophosphoramidase activity"/>
    <property type="evidence" value="ECO:0007669"/>
    <property type="project" value="Ensembl"/>
</dbReference>
<evidence type="ECO:0000256" key="3">
    <source>
        <dbReference type="ARBA" id="ARBA00022490"/>
    </source>
</evidence>
<dbReference type="GO" id="GO:0042802">
    <property type="term" value="F:identical protein binding"/>
    <property type="evidence" value="ECO:0007669"/>
    <property type="project" value="Ensembl"/>
</dbReference>
<organism evidence="15 16">
    <name type="scientific">Otolemur garnettii</name>
    <name type="common">Small-eared galago</name>
    <name type="synonym">Garnett's greater bushbaby</name>
    <dbReference type="NCBI Taxonomy" id="30611"/>
    <lineage>
        <taxon>Eukaryota</taxon>
        <taxon>Metazoa</taxon>
        <taxon>Chordata</taxon>
        <taxon>Craniata</taxon>
        <taxon>Vertebrata</taxon>
        <taxon>Euteleostomi</taxon>
        <taxon>Mammalia</taxon>
        <taxon>Eutheria</taxon>
        <taxon>Euarchontoglires</taxon>
        <taxon>Primates</taxon>
        <taxon>Strepsirrhini</taxon>
        <taxon>Lorisiformes</taxon>
        <taxon>Galagidae</taxon>
        <taxon>Otolemur</taxon>
    </lineage>
</organism>
<dbReference type="InParanoid" id="H0Y117"/>
<comment type="subunit">
    <text evidence="12">Forms dimers to octamers and even larger oligomer. Interacts with CALM1.</text>
</comment>
<accession>H0Y117</accession>
<proteinExistence type="inferred from homology"/>
<reference evidence="16" key="1">
    <citation type="submission" date="2011-03" db="EMBL/GenBank/DDBJ databases">
        <title>Version 3 of the genome sequence of Otolemur garnettii (Bushbaby).</title>
        <authorList>
            <consortium name="The Broad Institute Genome Sequencing Platform"/>
            <person name="Di Palma F."/>
            <person name="Johnson J."/>
            <person name="Lander E.S."/>
            <person name="Lindblad-Toh K."/>
            <person name="Jaffe D.B."/>
            <person name="Gnerre S."/>
            <person name="MacCallum I."/>
            <person name="Przybylski D."/>
            <person name="Ribeiro F.J."/>
            <person name="Burton J.N."/>
            <person name="Walker B.J."/>
            <person name="Sharpe T."/>
            <person name="Hall G."/>
        </authorList>
    </citation>
    <scope>NUCLEOTIDE SEQUENCE [LARGE SCALE GENOMIC DNA]</scope>
</reference>
<evidence type="ECO:0000256" key="10">
    <source>
        <dbReference type="ARBA" id="ARBA00039802"/>
    </source>
</evidence>
<dbReference type="KEGG" id="oga:100946973"/>
<dbReference type="Proteomes" id="UP000005225">
    <property type="component" value="Unassembled WGS sequence"/>
</dbReference>
<name>H0Y117_OTOGA</name>
<evidence type="ECO:0000256" key="1">
    <source>
        <dbReference type="ARBA" id="ARBA00004123"/>
    </source>
</evidence>
<protein>
    <recommendedName>
        <fullName evidence="10">Adenosine 5'-monophosphoramidase HINT3</fullName>
    </recommendedName>
    <alternativeName>
        <fullName evidence="11">Histidine triad nucleotide-binding protein 3</fullName>
    </alternativeName>
</protein>
<dbReference type="OrthoDB" id="1915375at2759"/>
<keyword evidence="4" id="KW-0547">Nucleotide-binding</keyword>
<dbReference type="GeneID" id="100946973"/>
<dbReference type="FunCoup" id="H0Y117">
    <property type="interactions" value="2232"/>
</dbReference>
<dbReference type="InterPro" id="IPR011146">
    <property type="entry name" value="HIT-like"/>
</dbReference>
<evidence type="ECO:0000256" key="11">
    <source>
        <dbReference type="ARBA" id="ARBA00042361"/>
    </source>
</evidence>
<keyword evidence="16" id="KW-1185">Reference proteome</keyword>
<dbReference type="CDD" id="cd01278">
    <property type="entry name" value="aprataxin_related"/>
    <property type="match status" value="1"/>
</dbReference>
<dbReference type="InterPro" id="IPR036265">
    <property type="entry name" value="HIT-like_sf"/>
</dbReference>
<dbReference type="GO" id="GO:0000166">
    <property type="term" value="F:nucleotide binding"/>
    <property type="evidence" value="ECO:0007669"/>
    <property type="project" value="UniProtKB-KW"/>
</dbReference>
<reference evidence="15" key="2">
    <citation type="submission" date="2025-08" db="UniProtKB">
        <authorList>
            <consortium name="Ensembl"/>
        </authorList>
    </citation>
    <scope>IDENTIFICATION</scope>
</reference>
<gene>
    <name evidence="15" type="primary">HINT3</name>
</gene>
<dbReference type="EMBL" id="AAQR03004407">
    <property type="status" value="NOT_ANNOTATED_CDS"/>
    <property type="molecule type" value="Genomic_DNA"/>
</dbReference>
<dbReference type="FunFam" id="3.30.428.10:FF:000020">
    <property type="entry name" value="Histidine triad nucleotide-binding protein 3"/>
    <property type="match status" value="1"/>
</dbReference>
<evidence type="ECO:0000259" key="14">
    <source>
        <dbReference type="PROSITE" id="PS51084"/>
    </source>
</evidence>
<keyword evidence="3" id="KW-0963">Cytoplasm</keyword>
<evidence type="ECO:0000256" key="9">
    <source>
        <dbReference type="ARBA" id="ARBA00025764"/>
    </source>
</evidence>
<evidence type="ECO:0000256" key="8">
    <source>
        <dbReference type="ARBA" id="ARBA00024472"/>
    </source>
</evidence>
<dbReference type="GO" id="GO:0005737">
    <property type="term" value="C:cytoplasm"/>
    <property type="evidence" value="ECO:0007669"/>
    <property type="project" value="UniProtKB-SubCell"/>
</dbReference>
<feature type="short sequence motif" description="Histidine triad motif" evidence="13">
    <location>
        <begin position="141"/>
        <end position="145"/>
    </location>
</feature>